<comment type="caution">
    <text evidence="5">The sequence shown here is derived from an EMBL/GenBank/DDBJ whole genome shotgun (WGS) entry which is preliminary data.</text>
</comment>
<dbReference type="InterPro" id="IPR036291">
    <property type="entry name" value="NAD(P)-bd_dom_sf"/>
</dbReference>
<dbReference type="PANTHER" id="PTHR44085:SF2">
    <property type="entry name" value="SEPIAPTERIN REDUCTASE"/>
    <property type="match status" value="1"/>
</dbReference>
<comment type="subcellular location">
    <subcellularLocation>
        <location evidence="1">Cytoplasm</location>
    </subcellularLocation>
</comment>
<keyword evidence="3" id="KW-0521">NADP</keyword>
<name>A0AAV2H526_LYMST</name>
<gene>
    <name evidence="5" type="ORF">GSLYS_00002972001</name>
</gene>
<evidence type="ECO:0000256" key="4">
    <source>
        <dbReference type="ARBA" id="ARBA00023002"/>
    </source>
</evidence>
<proteinExistence type="predicted"/>
<dbReference type="GO" id="GO:0005737">
    <property type="term" value="C:cytoplasm"/>
    <property type="evidence" value="ECO:0007669"/>
    <property type="project" value="UniProtKB-SubCell"/>
</dbReference>
<dbReference type="SUPFAM" id="SSF51735">
    <property type="entry name" value="NAD(P)-binding Rossmann-fold domains"/>
    <property type="match status" value="1"/>
</dbReference>
<keyword evidence="2" id="KW-0963">Cytoplasm</keyword>
<accession>A0AAV2H526</accession>
<dbReference type="Proteomes" id="UP001497497">
    <property type="component" value="Unassembled WGS sequence"/>
</dbReference>
<organism evidence="5 6">
    <name type="scientific">Lymnaea stagnalis</name>
    <name type="common">Great pond snail</name>
    <name type="synonym">Helix stagnalis</name>
    <dbReference type="NCBI Taxonomy" id="6523"/>
    <lineage>
        <taxon>Eukaryota</taxon>
        <taxon>Metazoa</taxon>
        <taxon>Spiralia</taxon>
        <taxon>Lophotrochozoa</taxon>
        <taxon>Mollusca</taxon>
        <taxon>Gastropoda</taxon>
        <taxon>Heterobranchia</taxon>
        <taxon>Euthyneura</taxon>
        <taxon>Panpulmonata</taxon>
        <taxon>Hygrophila</taxon>
        <taxon>Lymnaeoidea</taxon>
        <taxon>Lymnaeidae</taxon>
        <taxon>Lymnaea</taxon>
    </lineage>
</organism>
<evidence type="ECO:0000313" key="6">
    <source>
        <dbReference type="Proteomes" id="UP001497497"/>
    </source>
</evidence>
<dbReference type="AlphaFoldDB" id="A0AAV2H526"/>
<evidence type="ECO:0008006" key="7">
    <source>
        <dbReference type="Google" id="ProtNLM"/>
    </source>
</evidence>
<reference evidence="5 6" key="1">
    <citation type="submission" date="2024-04" db="EMBL/GenBank/DDBJ databases">
        <authorList>
            <consortium name="Genoscope - CEA"/>
            <person name="William W."/>
        </authorList>
    </citation>
    <scope>NUCLEOTIDE SEQUENCE [LARGE SCALE GENOMIC DNA]</scope>
</reference>
<keyword evidence="6" id="KW-1185">Reference proteome</keyword>
<dbReference type="PRINTS" id="PR00081">
    <property type="entry name" value="GDHRDH"/>
</dbReference>
<evidence type="ECO:0000256" key="2">
    <source>
        <dbReference type="ARBA" id="ARBA00022490"/>
    </source>
</evidence>
<protein>
    <recommendedName>
        <fullName evidence="7">Sepiapterin reductase</fullName>
    </recommendedName>
</protein>
<dbReference type="Gene3D" id="3.40.50.720">
    <property type="entry name" value="NAD(P)-binding Rossmann-like Domain"/>
    <property type="match status" value="1"/>
</dbReference>
<keyword evidence="4" id="KW-0560">Oxidoreductase</keyword>
<sequence>MTDVLLNKVSVCVITGPTRGLGRSMAHQFSRKLPKGSLFILLSRNQPLLDSAADMVLENEGIRAVTGILDQQGSDQGVFDNILQDCLARAKADVAEFEQAILVNNAGSLEPLEFVRDLDNVNIISSYFNTNLTGCIALTSKFLQIFKSSILKSRVIINISSLAAISPMKSWLLYCMAKSARDIMMKVVAEEEENIRTLNYAPGPLVTDMTDIACQNTKDMDLRHWFEEQVRKKSLVECDASVQKLVTILQQNTFENGAHMDYFDEIN</sequence>
<dbReference type="GO" id="GO:0004757">
    <property type="term" value="F:sepiapterin reductase (NADP+) activity"/>
    <property type="evidence" value="ECO:0007669"/>
    <property type="project" value="TreeGrafter"/>
</dbReference>
<evidence type="ECO:0000313" key="5">
    <source>
        <dbReference type="EMBL" id="CAL1528802.1"/>
    </source>
</evidence>
<dbReference type="GO" id="GO:0006729">
    <property type="term" value="P:tetrahydrobiopterin biosynthetic process"/>
    <property type="evidence" value="ECO:0007669"/>
    <property type="project" value="TreeGrafter"/>
</dbReference>
<evidence type="ECO:0000256" key="3">
    <source>
        <dbReference type="ARBA" id="ARBA00022857"/>
    </source>
</evidence>
<dbReference type="Pfam" id="PF00106">
    <property type="entry name" value="adh_short"/>
    <property type="match status" value="1"/>
</dbReference>
<dbReference type="InterPro" id="IPR051721">
    <property type="entry name" value="Biopterin_syn/organic_redct"/>
</dbReference>
<dbReference type="InterPro" id="IPR002347">
    <property type="entry name" value="SDR_fam"/>
</dbReference>
<dbReference type="PANTHER" id="PTHR44085">
    <property type="entry name" value="SEPIAPTERIN REDUCTASE"/>
    <property type="match status" value="1"/>
</dbReference>
<dbReference type="EMBL" id="CAXITT010000038">
    <property type="protein sequence ID" value="CAL1528802.1"/>
    <property type="molecule type" value="Genomic_DNA"/>
</dbReference>
<evidence type="ECO:0000256" key="1">
    <source>
        <dbReference type="ARBA" id="ARBA00004496"/>
    </source>
</evidence>